<dbReference type="PANTHER" id="PTHR21497:SF24">
    <property type="entry name" value="E3 UBIQUITIN-PROTEIN LIGASE UBR1"/>
    <property type="match status" value="1"/>
</dbReference>
<protein>
    <recommendedName>
        <fullName evidence="1">E3 ubiquitin-protein ligase</fullName>
        <ecNumber evidence="1">2.3.2.27</ecNumber>
    </recommendedName>
</protein>
<dbReference type="Pfam" id="PF18995">
    <property type="entry name" value="PRT6_C"/>
    <property type="match status" value="1"/>
</dbReference>
<evidence type="ECO:0000256" key="2">
    <source>
        <dbReference type="SAM" id="MobiDB-lite"/>
    </source>
</evidence>
<keyword evidence="1" id="KW-0479">Metal-binding</keyword>
<comment type="caution">
    <text evidence="5">The sequence shown here is derived from an EMBL/GenBank/DDBJ whole genome shotgun (WGS) entry which is preliminary data.</text>
</comment>
<dbReference type="InterPro" id="IPR039164">
    <property type="entry name" value="UBR1-like"/>
</dbReference>
<dbReference type="AlphaFoldDB" id="X6NL93"/>
<keyword evidence="3" id="KW-0812">Transmembrane</keyword>
<evidence type="ECO:0000256" key="3">
    <source>
        <dbReference type="SAM" id="Phobius"/>
    </source>
</evidence>
<dbReference type="Proteomes" id="UP000023152">
    <property type="component" value="Unassembled WGS sequence"/>
</dbReference>
<feature type="region of interest" description="Disordered" evidence="2">
    <location>
        <begin position="58"/>
        <end position="81"/>
    </location>
</feature>
<feature type="transmembrane region" description="Helical" evidence="3">
    <location>
        <begin position="209"/>
        <end position="237"/>
    </location>
</feature>
<comment type="function">
    <text evidence="1">Ubiquitin ligase protein which is a component of the N-end rule pathway. Recognizes and binds to proteins bearing specific N-terminal residues that are destabilizing according to the N-end rule, leading to their ubiquitination and subsequent degradation.</text>
</comment>
<comment type="catalytic activity">
    <reaction evidence="1">
        <text>S-ubiquitinyl-[E2 ubiquitin-conjugating enzyme]-L-cysteine + [acceptor protein]-L-lysine = [E2 ubiquitin-conjugating enzyme]-L-cysteine + N(6)-ubiquitinyl-[acceptor protein]-L-lysine.</text>
        <dbReference type="EC" id="2.3.2.27"/>
    </reaction>
</comment>
<dbReference type="EC" id="2.3.2.27" evidence="1"/>
<reference evidence="5 6" key="1">
    <citation type="journal article" date="2013" name="Curr. Biol.">
        <title>The Genome of the Foraminiferan Reticulomyxa filosa.</title>
        <authorList>
            <person name="Glockner G."/>
            <person name="Hulsmann N."/>
            <person name="Schleicher M."/>
            <person name="Noegel A.A."/>
            <person name="Eichinger L."/>
            <person name="Gallinger C."/>
            <person name="Pawlowski J."/>
            <person name="Sierra R."/>
            <person name="Euteneuer U."/>
            <person name="Pillet L."/>
            <person name="Moustafa A."/>
            <person name="Platzer M."/>
            <person name="Groth M."/>
            <person name="Szafranski K."/>
            <person name="Schliwa M."/>
        </authorList>
    </citation>
    <scope>NUCLEOTIDE SEQUENCE [LARGE SCALE GENOMIC DNA]</scope>
</reference>
<evidence type="ECO:0000259" key="4">
    <source>
        <dbReference type="Pfam" id="PF18995"/>
    </source>
</evidence>
<evidence type="ECO:0000256" key="1">
    <source>
        <dbReference type="RuleBase" id="RU366018"/>
    </source>
</evidence>
<dbReference type="GO" id="GO:0071596">
    <property type="term" value="P:ubiquitin-dependent protein catabolic process via the N-end rule pathway"/>
    <property type="evidence" value="ECO:0007669"/>
    <property type="project" value="UniProtKB-UniRule"/>
</dbReference>
<feature type="compositionally biased region" description="Basic residues" evidence="2">
    <location>
        <begin position="24"/>
        <end position="35"/>
    </location>
</feature>
<dbReference type="GO" id="GO:0016567">
    <property type="term" value="P:protein ubiquitination"/>
    <property type="evidence" value="ECO:0007669"/>
    <property type="project" value="UniProtKB-UniRule"/>
</dbReference>
<dbReference type="GO" id="GO:0000151">
    <property type="term" value="C:ubiquitin ligase complex"/>
    <property type="evidence" value="ECO:0007669"/>
    <property type="project" value="TreeGrafter"/>
</dbReference>
<sequence>MQINESTGNETKETEEYSTVSPPLKKRKVQSNKVRLRNGSTSPFIRFYIFVLKEERNTSRKEEEEEEEEEKDKNPIANEEELAKTQEPFNIVVRALLTHPDIFVLTKKASSSNTRSETATEEALQKLDNVSVSASETTVNEMYHVLLSCYVWKMLQVLISSVLARGPSPSFHKPVYHHLIQAFHTLTASQPNLDHLSSHVLPFLRKCYILFHSCGMVCFFFSPLHTCFLFVCSFVVLQKKKKKQTKNNANQITLDNDVLWSSVPAEKSALVDSLTKVDHFYDPVQVLQECDSICEKLFLPTLKEYMTALLEEDQTEMREISDDRPVTDTKKESVLLVMRVYTKRYLEQLNEGELKYILSTHRTDSIRPVLLATLPTHFDPILKVLLFLVYLFKACKETCPGGVIPEKSAVCLFCGKFLCIRCCLSRGKGALTVHSKSCGQGKGLFLRLQTSTIILMYEHAAAVFSSPYLDSHGEEDHELKRGNLLSLNDVRFYELCKLVADEGIPNKVCEMRHDKHQGRNWF</sequence>
<dbReference type="GO" id="GO:0008270">
    <property type="term" value="F:zinc ion binding"/>
    <property type="evidence" value="ECO:0007669"/>
    <property type="project" value="UniProtKB-UniRule"/>
</dbReference>
<evidence type="ECO:0000313" key="6">
    <source>
        <dbReference type="Proteomes" id="UP000023152"/>
    </source>
</evidence>
<dbReference type="UniPathway" id="UPA00143"/>
<accession>X6NL93</accession>
<comment type="similarity">
    <text evidence="1">Belongs to the E3 ubiquitin-protein ligase UBR1-like family.</text>
</comment>
<keyword evidence="1" id="KW-0863">Zinc-finger</keyword>
<keyword evidence="1" id="KW-0808">Transferase</keyword>
<dbReference type="InterPro" id="IPR044046">
    <property type="entry name" value="E3_ligase_UBR-like_C"/>
</dbReference>
<keyword evidence="3" id="KW-0472">Membrane</keyword>
<dbReference type="GO" id="GO:0005737">
    <property type="term" value="C:cytoplasm"/>
    <property type="evidence" value="ECO:0007669"/>
    <property type="project" value="TreeGrafter"/>
</dbReference>
<dbReference type="PANTHER" id="PTHR21497">
    <property type="entry name" value="UBIQUITIN LIGASE E3 ALPHA-RELATED"/>
    <property type="match status" value="1"/>
</dbReference>
<keyword evidence="1" id="KW-0862">Zinc</keyword>
<feature type="region of interest" description="Disordered" evidence="2">
    <location>
        <begin position="1"/>
        <end position="35"/>
    </location>
</feature>
<keyword evidence="6" id="KW-1185">Reference proteome</keyword>
<feature type="domain" description="E3 ubiquitin-protein ligase UBR-like C-terminal" evidence="4">
    <location>
        <begin position="188"/>
        <end position="499"/>
    </location>
</feature>
<comment type="pathway">
    <text evidence="1">Protein modification; protein ubiquitination.</text>
</comment>
<dbReference type="EMBL" id="ASPP01007489">
    <property type="protein sequence ID" value="ETO27055.1"/>
    <property type="molecule type" value="Genomic_DNA"/>
</dbReference>
<dbReference type="OrthoDB" id="26387at2759"/>
<keyword evidence="1" id="KW-0833">Ubl conjugation pathway</keyword>
<evidence type="ECO:0000313" key="5">
    <source>
        <dbReference type="EMBL" id="ETO27055.1"/>
    </source>
</evidence>
<gene>
    <name evidence="5" type="ORF">RFI_10076</name>
</gene>
<name>X6NL93_RETFI</name>
<keyword evidence="3" id="KW-1133">Transmembrane helix</keyword>
<proteinExistence type="inferred from homology"/>
<dbReference type="GO" id="GO:0061630">
    <property type="term" value="F:ubiquitin protein ligase activity"/>
    <property type="evidence" value="ECO:0007669"/>
    <property type="project" value="UniProtKB-UniRule"/>
</dbReference>
<organism evidence="5 6">
    <name type="scientific">Reticulomyxa filosa</name>
    <dbReference type="NCBI Taxonomy" id="46433"/>
    <lineage>
        <taxon>Eukaryota</taxon>
        <taxon>Sar</taxon>
        <taxon>Rhizaria</taxon>
        <taxon>Retaria</taxon>
        <taxon>Foraminifera</taxon>
        <taxon>Monothalamids</taxon>
        <taxon>Reticulomyxidae</taxon>
        <taxon>Reticulomyxa</taxon>
    </lineage>
</organism>